<dbReference type="AlphaFoldDB" id="A0A239NRZ6"/>
<accession>A0A239NRZ6</accession>
<dbReference type="RefSeq" id="WP_143653538.1">
    <property type="nucleotide sequence ID" value="NZ_FZOD01000067.1"/>
</dbReference>
<keyword evidence="1" id="KW-0732">Signal</keyword>
<protein>
    <submittedName>
        <fullName evidence="2">Uncharacterized protein</fullName>
    </submittedName>
</protein>
<gene>
    <name evidence="2" type="ORF">SAMN05216276_106726</name>
</gene>
<evidence type="ECO:0000313" key="2">
    <source>
        <dbReference type="EMBL" id="SNT57636.1"/>
    </source>
</evidence>
<reference evidence="2 3" key="1">
    <citation type="submission" date="2017-06" db="EMBL/GenBank/DDBJ databases">
        <authorList>
            <person name="Kim H.J."/>
            <person name="Triplett B.A."/>
        </authorList>
    </citation>
    <scope>NUCLEOTIDE SEQUENCE [LARGE SCALE GENOMIC DNA]</scope>
    <source>
        <strain evidence="2 3">CGMCC 4.2132</strain>
    </source>
</reference>
<feature type="signal peptide" evidence="1">
    <location>
        <begin position="1"/>
        <end position="21"/>
    </location>
</feature>
<sequence>MKWIIVAAALLAATAAGPVITGVSPQAVDKIKVSREQYQALLDQCRYSNGPQAQADCQARVKNNYQIGEENHALDCREYASTRVCGTLELSREERACVQREVNEGTSYRRAEVQCYVFS</sequence>
<feature type="chain" id="PRO_5039353250" evidence="1">
    <location>
        <begin position="22"/>
        <end position="119"/>
    </location>
</feature>
<proteinExistence type="predicted"/>
<evidence type="ECO:0000313" key="3">
    <source>
        <dbReference type="Proteomes" id="UP000198282"/>
    </source>
</evidence>
<organism evidence="2 3">
    <name type="scientific">Streptosporangium subroseum</name>
    <dbReference type="NCBI Taxonomy" id="106412"/>
    <lineage>
        <taxon>Bacteria</taxon>
        <taxon>Bacillati</taxon>
        <taxon>Actinomycetota</taxon>
        <taxon>Actinomycetes</taxon>
        <taxon>Streptosporangiales</taxon>
        <taxon>Streptosporangiaceae</taxon>
        <taxon>Streptosporangium</taxon>
    </lineage>
</organism>
<dbReference type="Proteomes" id="UP000198282">
    <property type="component" value="Unassembled WGS sequence"/>
</dbReference>
<dbReference type="EMBL" id="FZOD01000067">
    <property type="protein sequence ID" value="SNT57636.1"/>
    <property type="molecule type" value="Genomic_DNA"/>
</dbReference>
<evidence type="ECO:0000256" key="1">
    <source>
        <dbReference type="SAM" id="SignalP"/>
    </source>
</evidence>
<keyword evidence="3" id="KW-1185">Reference proteome</keyword>
<dbReference type="OrthoDB" id="3536010at2"/>
<name>A0A239NRZ6_9ACTN</name>